<evidence type="ECO:0000256" key="1">
    <source>
        <dbReference type="ARBA" id="ARBA00004613"/>
    </source>
</evidence>
<proteinExistence type="predicted"/>
<dbReference type="InterPro" id="IPR015943">
    <property type="entry name" value="WD40/YVTN_repeat-like_dom_sf"/>
</dbReference>
<dbReference type="PANTHER" id="PTHR32305:SF15">
    <property type="entry name" value="PROTEIN RHSA-RELATED"/>
    <property type="match status" value="1"/>
</dbReference>
<evidence type="ECO:0000256" key="2">
    <source>
        <dbReference type="ARBA" id="ARBA00022525"/>
    </source>
</evidence>
<dbReference type="SMART" id="SM00564">
    <property type="entry name" value="PQQ"/>
    <property type="match status" value="4"/>
</dbReference>
<dbReference type="InterPro" id="IPR011047">
    <property type="entry name" value="Quinoprotein_ADH-like_sf"/>
</dbReference>
<dbReference type="Gene3D" id="2.130.10.10">
    <property type="entry name" value="YVTN repeat-like/Quinoprotein amine dehydrogenase"/>
    <property type="match status" value="1"/>
</dbReference>
<dbReference type="Pfam" id="PF03534">
    <property type="entry name" value="SpvB"/>
    <property type="match status" value="1"/>
</dbReference>
<organism evidence="5 6">
    <name type="scientific">Colwellia psychrerythraea</name>
    <name type="common">Vibrio psychroerythus</name>
    <dbReference type="NCBI Taxonomy" id="28229"/>
    <lineage>
        <taxon>Bacteria</taxon>
        <taxon>Pseudomonadati</taxon>
        <taxon>Pseudomonadota</taxon>
        <taxon>Gammaproteobacteria</taxon>
        <taxon>Alteromonadales</taxon>
        <taxon>Colwelliaceae</taxon>
        <taxon>Colwellia</taxon>
    </lineage>
</organism>
<dbReference type="Gene3D" id="2.60.40.10">
    <property type="entry name" value="Immunoglobulins"/>
    <property type="match status" value="2"/>
</dbReference>
<evidence type="ECO:0000259" key="4">
    <source>
        <dbReference type="Pfam" id="PF13360"/>
    </source>
</evidence>
<dbReference type="InterPro" id="IPR028994">
    <property type="entry name" value="Integrin_alpha_N"/>
</dbReference>
<sequence>MFKVSHRLGSNFSCSKTLIVKPSNKPTISNFNLAPTVFAGNNVIISATGNDVDSDLTSVSIYEKLRVGSSTDYLIKKVCPTSATRSKTCSYSWTSSGLGAHTFAIRAKDSFNNLSTLSEKSITVKEQNTLPTVTLRLPSNSLTLNKGSSLSLAATPVDNDKETANQLKTLKFCYGNSQQSDCHSIPHSCSIISSKECTASVTLSASTYVWAEAGDNHGITKSVARKITIDKKPTVNFTLDQNHALISSAISFSVTPTDDVRVDSVQICRGALNTSCSNQIKQCNRGSGVTCKGSFLVDFPANTYDIFAVVTDNRGQKNLSAANSLVVYSGQGVQITSPKIGATFDEKSTITVTARTEAIAGLGNKLAKVDFYLDGVDLKATITKDCNDPASPLNNTVSVSLQIGRAPEHDLTAVATDCKTGISRHSAKIIIKTNEIAPEIPIVQAFTGESPSVTGVYTAKALPSAGVVTGYNWYENGSTTAIAKTVLPELLIEKGYTENGNYTYCAQAYNNSGVSPIGTGNQCKTITVARVEDTPDKPVFNNISLQQPGSYLLSWPADVAQAAYFELWGSTGTLYNPDWILLSGNPDTIVAQYQQNMPTVGNYSYQLKACNSQNVCTIGQQMTINHQAPYLQNAEFDAYYDSFCGANCLVLTGLALTDESIVSIQVRNSTESYSFSGADLISVDANTLKVKANQRIKDGLVNGGITIEVSNSVVNANSATIVLDNTGANERFDLINRAPTVSDNNTIYVGIDHNIYSLNPQNGETNAGWPYITNGDVVAAPTLSKNNDQEEIIYVGSKDHNFYALHENGELFWKTKTRGEIIASAEIDESNQLYVGSMDKALYAVDATTGDILWQYPLPLGISQKPALSGDGLVYVTTDDQQIHIINRRNVGTQALRWQDIDTSLIRESLDTIDNWQPSQGEVPQLKLITRLFYAILQRAPTERELTFFAYSSFMGLSLEEIVHAFLNADKGKENFPNSDSHSVFLDKLYAALFPDPDNVPALVAGNDKAYWLAKLNAGYTRAAIVVALVGSTEYGAYADNVVLVVLFNFYEECQLAHGCEFQGDSDGDGYSDAFEEEHGFNPLDPTDTDIAIPQVTATAPSLGQFTLNIVSEGEISHFKILQSVNDEEFSIIEDNLQSNSITLTKDVASYRYQVQACRSVLCSEPSNFVNVNISKSIVEGRISPDSAPQTVAPKNAPHQALIDASASYLLTSGNFRITENGTASFNLPIALPAGIAGVTPSLSLSYDSQRGESSAGVGWAVSAGSAVSRCRQTQIVDGQFAPLGFDENDRYCLDGQRLILVAHDNSSEPTEGTVGAHYRTEIDNGLKITVESAENGVDTVFKVKGLDGSIKTYGGTVNSTDVRYDGTVTWLIRTITDNLINTDNTVTYTYKHDEIGTNEIVLSRIDYSSNSIVLNYQAGRVRTSNYFNGGLVTTNAELTSIDVLNHNKVNIRNYTLVYKKNDISKRELKSITECSGTVCKQPIAFTYRPTLDTAPDMFPQSTTLFSGTNTLAASIVQDVNSDGNNDLVTLEHLGDTSYELCVDLGEETDCITFDRGNGNTQVPIVLTDTDNDGWVEILVMMENFDATDYLTDFWQEITFTDGVLNQPTDLARVNPGYIITQDHDHSLRSFDFDGDGHNDLVSAFEDKLKVNYWNASEQSYSMITVIDNFTGNISSKLEQKDMFKGGWHASDFNGDGRGDIIAWACEKTCTGDVQGDKVHILTSNDNGLDLYQTILVSGHSLTTADFNSDGYSDVMLYNTSLKQWQINLNMGKNYLYLGAFSPVNVLDLPSDMEFSADIAPVLTDLDSDGNVDILFYSDNAWYSAEWSPQDNNFIFNNQPIINTSSIKIGDSAYFTDWDNDGRQDFIIKRSKSVTAYMNVYAPTMPGLLDSVIQANGLNTSIQYGSMNEDSLYEKGNQAQLLDHLVRVRTLDIINSMPLVQSVTSVTPSTANPNATSTVQYQYKGAQIQLGGRGWLGFSEIITTSSKDGKTLTNNTKFKQRFPYSGMATYGRQTLSGLISPISENTSRYSTEIIDGLTAGTNYYRIYADDTRSCQANISRDISENLAVSGYHCNQILLKQNHYGDVKETLTSTYASISSSDFMALTDESYYQPISNTYNSENVLVALSDWLSQTDVTNDYIKPGRLSSTQVVHRREGHDDISRASAFTYYPIDHQNADMLWEEIVEPDGDCSAYLKTSHTYDTWGNEVEARVTNKTGCDNSINHVISTRYDIEGRYPTDVSNNSFTSKRVLSRNAFGQSTKTTNADGVEAEMLYGPFGSLVYTYNASGNQSTKLNQACALANCYMQVVSSKNGQALQTDYIDMAGRAFQKDIIDVLGGTHSSYQHYDSYGRGISVEAPGLLAVTKSFDVFDRLINEVDDNIGITTSIAIDGLSHTTTMTGDLPGGVQSTSVTLNSFGENSSVTDNLDTTLTYTYNSTGKLSTVHSSADDMIIVNNTYDILGRKIKMIDKNTGTWSYSYNALGQLVEQTDARLNITTNHYDNLGRKKWQSVTGEETSYWHYTNHQLTSESSGDWQRNYYYDHLGRNSASLTSLDSSHNCIDGVSYNSVNNELRITNSALSDPIESRCVIQQNSFDEHGRVYQKFDDYRRLSTGEFIEARGIKYQYAYGQVIKQQEAREGEVGRTYSETLSINNFGGISSYRKGLHTISLGSDISGRTSNISSGAGDYIQQNSYSYDGLGNLKTRTFTPQTIQEEQRFSYDGLNRITTVNSNQLYHYENNGNFQNKDGWTHSYGESAGSVVQPLHAVTSRVKNGVTERFFYDENGNQLSAEKNGVNWRNIEYSGRNKATSIDEDGEITQFAYDANNTRYKRTTANQVIYYVGALELTIQNETDSQPQQSFIKRAISGQALQTYYSSGNAQLKWLYKDILGSLIAVTNEQGELLKRFTYDAFGAQRELLPTELDRHHYAVSMEHLILAQVPMNIRGYTGHEPVGTNGRIIHMNGRIYDPTLGRFLQADPFIQAPMNSQSYNRYSYVLNNPLSYTDPSGYFFSGLKKKLKKWWKPIVAAVAVYFTAGAASGWVSTWGATWGTAATAATATTAATAATLTTAGSMAVGAMAGAAGGFVGGALTTGSFTGALKGALVGAFSGAAFGGVNGHYGDTWNMSRVGATSLAGGASSKVAGGNFANGAKFAFAAAMMRYGYNKAMNYDVTWNKGKGLASPDGTYLESGGVPNGPIVFGTNTSPLTGNTWGDFFKQGGALSTTANHLPGMNPLAKVHDWMQIGFDKISGSNDSMLRAVMNVPAMIPATVMTYGALMTDVQLATSINNSEWMRRNNG</sequence>
<dbReference type="InterPro" id="IPR050708">
    <property type="entry name" value="T6SS_VgrG/RHS"/>
</dbReference>
<dbReference type="GO" id="GO:0005576">
    <property type="term" value="C:extracellular region"/>
    <property type="evidence" value="ECO:0007669"/>
    <property type="project" value="UniProtKB-SubCell"/>
</dbReference>
<protein>
    <recommendedName>
        <fullName evidence="4">Pyrrolo-quinoline quinone repeat domain-containing protein</fullName>
    </recommendedName>
</protein>
<keyword evidence="3" id="KW-0843">Virulence</keyword>
<accession>A0A1Y5EEG5</accession>
<evidence type="ECO:0000256" key="3">
    <source>
        <dbReference type="ARBA" id="ARBA00023026"/>
    </source>
</evidence>
<name>A0A1Y5EEG5_COLPS</name>
<dbReference type="PANTHER" id="PTHR32305">
    <property type="match status" value="1"/>
</dbReference>
<dbReference type="Gene3D" id="2.180.10.10">
    <property type="entry name" value="RHS repeat-associated core"/>
    <property type="match status" value="1"/>
</dbReference>
<gene>
    <name evidence="5" type="ORF">A9Q75_08450</name>
</gene>
<dbReference type="InterPro" id="IPR002372">
    <property type="entry name" value="PQQ_rpt_dom"/>
</dbReference>
<dbReference type="NCBIfam" id="TIGR03696">
    <property type="entry name" value="Rhs_assc_core"/>
    <property type="match status" value="1"/>
</dbReference>
<dbReference type="InterPro" id="IPR013783">
    <property type="entry name" value="Ig-like_fold"/>
</dbReference>
<comment type="caution">
    <text evidence="5">The sequence shown here is derived from an EMBL/GenBank/DDBJ whole genome shotgun (WGS) entry which is preliminary data.</text>
</comment>
<dbReference type="InterPro" id="IPR022385">
    <property type="entry name" value="Rhs_assc_core"/>
</dbReference>
<reference evidence="6" key="1">
    <citation type="journal article" date="2017" name="Proc. Natl. Acad. Sci. U.S.A.">
        <title>Simulation of Deepwater Horizon oil plume reveals substrate specialization within a complex community of hydrocarbon degraders.</title>
        <authorList>
            <person name="Hu P."/>
            <person name="Dubinsky E.A."/>
            <person name="Probst A.J."/>
            <person name="Wang J."/>
            <person name="Sieber C.M.K."/>
            <person name="Tom L.M."/>
            <person name="Gardinali P."/>
            <person name="Banfield J.F."/>
            <person name="Atlas R.M."/>
            <person name="Andersen G.L."/>
        </authorList>
    </citation>
    <scope>NUCLEOTIDE SEQUENCE [LARGE SCALE GENOMIC DNA]</scope>
</reference>
<dbReference type="GO" id="GO:0005737">
    <property type="term" value="C:cytoplasm"/>
    <property type="evidence" value="ECO:0007669"/>
    <property type="project" value="InterPro"/>
</dbReference>
<evidence type="ECO:0000313" key="5">
    <source>
        <dbReference type="EMBL" id="OUR81142.1"/>
    </source>
</evidence>
<dbReference type="Proteomes" id="UP000243053">
    <property type="component" value="Unassembled WGS sequence"/>
</dbReference>
<feature type="domain" description="Pyrrolo-quinoline quinone repeat" evidence="4">
    <location>
        <begin position="792"/>
        <end position="888"/>
    </location>
</feature>
<dbReference type="InterPro" id="IPR003284">
    <property type="entry name" value="Sal_SpvB"/>
</dbReference>
<comment type="subcellular location">
    <subcellularLocation>
        <location evidence="1">Secreted</location>
    </subcellularLocation>
</comment>
<keyword evidence="2" id="KW-0964">Secreted</keyword>
<evidence type="ECO:0000313" key="6">
    <source>
        <dbReference type="Proteomes" id="UP000243053"/>
    </source>
</evidence>
<dbReference type="Pfam" id="PF13360">
    <property type="entry name" value="PQQ_2"/>
    <property type="match status" value="1"/>
</dbReference>
<dbReference type="EMBL" id="MAAF01000053">
    <property type="protein sequence ID" value="OUR81142.1"/>
    <property type="molecule type" value="Genomic_DNA"/>
</dbReference>
<dbReference type="SUPFAM" id="SSF69318">
    <property type="entry name" value="Integrin alpha N-terminal domain"/>
    <property type="match status" value="1"/>
</dbReference>
<dbReference type="InterPro" id="IPR018391">
    <property type="entry name" value="PQQ_b-propeller_rpt"/>
</dbReference>
<dbReference type="SUPFAM" id="SSF50998">
    <property type="entry name" value="Quinoprotein alcohol dehydrogenase-like"/>
    <property type="match status" value="1"/>
</dbReference>
<dbReference type="Pfam" id="PF17957">
    <property type="entry name" value="Big_7"/>
    <property type="match status" value="1"/>
</dbReference>